<protein>
    <submittedName>
        <fullName evidence="2">NifU homolog involved in Fe-S cluster formation</fullName>
    </submittedName>
</protein>
<proteinExistence type="predicted"/>
<gene>
    <name evidence="2" type="ORF">SAMN05660686_04261</name>
</gene>
<dbReference type="OrthoDB" id="9804157at2"/>
<dbReference type="GO" id="GO:0005506">
    <property type="term" value="F:iron ion binding"/>
    <property type="evidence" value="ECO:0007669"/>
    <property type="project" value="InterPro"/>
</dbReference>
<dbReference type="GO" id="GO:0016226">
    <property type="term" value="P:iron-sulfur cluster assembly"/>
    <property type="evidence" value="ECO:0007669"/>
    <property type="project" value="InterPro"/>
</dbReference>
<organism evidence="2 3">
    <name type="scientific">Thalassobaculum litoreum DSM 18839</name>
    <dbReference type="NCBI Taxonomy" id="1123362"/>
    <lineage>
        <taxon>Bacteria</taxon>
        <taxon>Pseudomonadati</taxon>
        <taxon>Pseudomonadota</taxon>
        <taxon>Alphaproteobacteria</taxon>
        <taxon>Rhodospirillales</taxon>
        <taxon>Thalassobaculaceae</taxon>
        <taxon>Thalassobaculum</taxon>
    </lineage>
</organism>
<evidence type="ECO:0000313" key="3">
    <source>
        <dbReference type="Proteomes" id="UP000198615"/>
    </source>
</evidence>
<evidence type="ECO:0000313" key="2">
    <source>
        <dbReference type="EMBL" id="SDG39774.1"/>
    </source>
</evidence>
<comment type="caution">
    <text evidence="2">The sequence shown here is derived from an EMBL/GenBank/DDBJ whole genome shotgun (WGS) entry which is preliminary data.</text>
</comment>
<dbReference type="EMBL" id="FNBW01000016">
    <property type="protein sequence ID" value="SDG39774.1"/>
    <property type="molecule type" value="Genomic_DNA"/>
</dbReference>
<dbReference type="AlphaFoldDB" id="A0A8G2BNT6"/>
<accession>A0A8G2BNT6</accession>
<reference evidence="2 3" key="1">
    <citation type="submission" date="2016-10" db="EMBL/GenBank/DDBJ databases">
        <authorList>
            <person name="Varghese N."/>
            <person name="Submissions S."/>
        </authorList>
    </citation>
    <scope>NUCLEOTIDE SEQUENCE [LARGE SCALE GENOMIC DNA]</scope>
    <source>
        <strain evidence="2 3">DSM 18839</strain>
    </source>
</reference>
<sequence length="138" mass="14422">MNDTLYQDEIVALARAGRALPRLEAPTVSARVDNPVCGDRITVDLTVENGAVTAVGAKVQGCALCQASIAVIADNVLGQPADTLPTVAKAVEDYLAGKGDTLPWTALSAFSPVRAAKSRWECVMLPFRAANKALAEQG</sequence>
<dbReference type="SUPFAM" id="SSF82649">
    <property type="entry name" value="SufE/NifU"/>
    <property type="match status" value="1"/>
</dbReference>
<dbReference type="Pfam" id="PF01592">
    <property type="entry name" value="NifU_N"/>
    <property type="match status" value="1"/>
</dbReference>
<dbReference type="Proteomes" id="UP000198615">
    <property type="component" value="Unassembled WGS sequence"/>
</dbReference>
<dbReference type="GO" id="GO:0051536">
    <property type="term" value="F:iron-sulfur cluster binding"/>
    <property type="evidence" value="ECO:0007669"/>
    <property type="project" value="InterPro"/>
</dbReference>
<name>A0A8G2BNT6_9PROT</name>
<dbReference type="InterPro" id="IPR002871">
    <property type="entry name" value="NIF_FeS_clus_asmbl_NifU_N"/>
</dbReference>
<dbReference type="CDD" id="cd06664">
    <property type="entry name" value="IscU_like"/>
    <property type="match status" value="1"/>
</dbReference>
<keyword evidence="3" id="KW-1185">Reference proteome</keyword>
<evidence type="ECO:0000259" key="1">
    <source>
        <dbReference type="Pfam" id="PF01592"/>
    </source>
</evidence>
<dbReference type="RefSeq" id="WP_093153632.1">
    <property type="nucleotide sequence ID" value="NZ_FNBW01000016.1"/>
</dbReference>
<dbReference type="Gene3D" id="3.90.1010.10">
    <property type="match status" value="1"/>
</dbReference>
<feature type="domain" description="NIF system FeS cluster assembly NifU N-terminal" evidence="1">
    <location>
        <begin position="6"/>
        <end position="97"/>
    </location>
</feature>